<name>A0ACC0DJ19_9PEZI</name>
<dbReference type="Proteomes" id="UP001497680">
    <property type="component" value="Unassembled WGS sequence"/>
</dbReference>
<comment type="caution">
    <text evidence="1">The sequence shown here is derived from an EMBL/GenBank/DDBJ whole genome shotgun (WGS) entry which is preliminary data.</text>
</comment>
<proteinExistence type="predicted"/>
<evidence type="ECO:0000313" key="1">
    <source>
        <dbReference type="EMBL" id="KAI6092538.1"/>
    </source>
</evidence>
<gene>
    <name evidence="1" type="ORF">F4821DRAFT_136621</name>
</gene>
<dbReference type="EMBL" id="MU394283">
    <property type="protein sequence ID" value="KAI6092538.1"/>
    <property type="molecule type" value="Genomic_DNA"/>
</dbReference>
<organism evidence="1 2">
    <name type="scientific">Hypoxylon rubiginosum</name>
    <dbReference type="NCBI Taxonomy" id="110542"/>
    <lineage>
        <taxon>Eukaryota</taxon>
        <taxon>Fungi</taxon>
        <taxon>Dikarya</taxon>
        <taxon>Ascomycota</taxon>
        <taxon>Pezizomycotina</taxon>
        <taxon>Sordariomycetes</taxon>
        <taxon>Xylariomycetidae</taxon>
        <taxon>Xylariales</taxon>
        <taxon>Hypoxylaceae</taxon>
        <taxon>Hypoxylon</taxon>
    </lineage>
</organism>
<accession>A0ACC0DJ19</accession>
<sequence length="725" mass="81607">MSIDIRHLSEINVDRLTRLLARRPEYGIGQPSRRWQLRQEMKVKTLPDEMLYTSSFLKRLFIKLADSLNPDAVDPRAVLCKVHSTLNPWLIRRLFMAVAYEVTVHTDTLRSWKDKKDIPALSAFVGRIDAIAALWTEPELYRQCYGTPPFKTNMIFVQSGCEACILAAMGANARVLADLRAILLDRVERRAPRQDGRPAHDPRLARYIASWIGHLQEERAATCIARSDHVLGALRDARPQLTQWRRQRRETLRSLHDFDVPLYAELKRSRFGHQLTAVPNGAYCRRRTRNGVPVAMTDIEEAEEQRQAAVDSMQDEESIYRPDSMYPDSETGRRARPVIKLGDPPPPDNNSYSLDPYYFEEHDEDEEQELEQTLGEENDVDSHSYVHDWYADQLRVSHADLTEDDRQSVLSRVHPAFRHSNFTHPSAVPTPLGARENNHSRNSVWTDVTVHSEGSSRVRGTPVDRDAPPLPRIPSEYRNETAQAGNDNDNNGSSNNDNNADDDDGSPARTHWPKRPRQNSAPPSVASSVYSDQPPPPSPRVRERDVSRAEKPHGPPPAYLNSHARRRLLSPEDNSSSSVRPSSSASASSNSTNPYLRTLREYAAGGNPYSSRVPSVRSGIHNYEAPASEAGGSRSGSEAGKENGSKSGRSRGRARSRSVRLSDVPSMTSGVTEWLDDPLTPRTSMRKSQNEAWRRQLEDEFGDVGDVTPWPSFYIGPDGGEVRIK</sequence>
<keyword evidence="2" id="KW-1185">Reference proteome</keyword>
<evidence type="ECO:0000313" key="2">
    <source>
        <dbReference type="Proteomes" id="UP001497680"/>
    </source>
</evidence>
<reference evidence="1 2" key="1">
    <citation type="journal article" date="2022" name="New Phytol.">
        <title>Ecological generalism drives hyperdiversity of secondary metabolite gene clusters in xylarialean endophytes.</title>
        <authorList>
            <person name="Franco M.E.E."/>
            <person name="Wisecaver J.H."/>
            <person name="Arnold A.E."/>
            <person name="Ju Y.M."/>
            <person name="Slot J.C."/>
            <person name="Ahrendt S."/>
            <person name="Moore L.P."/>
            <person name="Eastman K.E."/>
            <person name="Scott K."/>
            <person name="Konkel Z."/>
            <person name="Mondo S.J."/>
            <person name="Kuo A."/>
            <person name="Hayes R.D."/>
            <person name="Haridas S."/>
            <person name="Andreopoulos B."/>
            <person name="Riley R."/>
            <person name="LaButti K."/>
            <person name="Pangilinan J."/>
            <person name="Lipzen A."/>
            <person name="Amirebrahimi M."/>
            <person name="Yan J."/>
            <person name="Adam C."/>
            <person name="Keymanesh K."/>
            <person name="Ng V."/>
            <person name="Louie K."/>
            <person name="Northen T."/>
            <person name="Drula E."/>
            <person name="Henrissat B."/>
            <person name="Hsieh H.M."/>
            <person name="Youens-Clark K."/>
            <person name="Lutzoni F."/>
            <person name="Miadlikowska J."/>
            <person name="Eastwood D.C."/>
            <person name="Hamelin R.C."/>
            <person name="Grigoriev I.V."/>
            <person name="U'Ren J.M."/>
        </authorList>
    </citation>
    <scope>NUCLEOTIDE SEQUENCE [LARGE SCALE GENOMIC DNA]</scope>
    <source>
        <strain evidence="1 2">ER1909</strain>
    </source>
</reference>
<protein>
    <submittedName>
        <fullName evidence="1">Uncharacterized protein</fullName>
    </submittedName>
</protein>